<evidence type="ECO:0000313" key="1">
    <source>
        <dbReference type="EMBL" id="MQU46269.1"/>
    </source>
</evidence>
<proteinExistence type="predicted"/>
<organism evidence="1 2">
    <name type="scientific">Pseudomonas helleri</name>
    <dbReference type="NCBI Taxonomy" id="1608996"/>
    <lineage>
        <taxon>Bacteria</taxon>
        <taxon>Pseudomonadati</taxon>
        <taxon>Pseudomonadota</taxon>
        <taxon>Gammaproteobacteria</taxon>
        <taxon>Pseudomonadales</taxon>
        <taxon>Pseudomonadaceae</taxon>
        <taxon>Pseudomonas</taxon>
    </lineage>
</organism>
<comment type="caution">
    <text evidence="1">The sequence shown here is derived from an EMBL/GenBank/DDBJ whole genome shotgun (WGS) entry which is preliminary data.</text>
</comment>
<dbReference type="RefSeq" id="WP_153357879.1">
    <property type="nucleotide sequence ID" value="NZ_WIVV01000372.1"/>
</dbReference>
<dbReference type="EMBL" id="WIVV01000372">
    <property type="protein sequence ID" value="MQU46269.1"/>
    <property type="molecule type" value="Genomic_DNA"/>
</dbReference>
<protein>
    <submittedName>
        <fullName evidence="1">Uncharacterized protein</fullName>
    </submittedName>
</protein>
<sequence length="50" mass="5780">MRPIVKYFQPQIPHHNESPIDTANKKTVPGYQLNGGIRGLLKVYQRKLYA</sequence>
<reference evidence="1 2" key="1">
    <citation type="submission" date="2019-10" db="EMBL/GenBank/DDBJ databases">
        <title>Evaluation of single-gene subtyping targets for Pseudomonas.</title>
        <authorList>
            <person name="Reichler S.J."/>
            <person name="Orsi R.H."/>
            <person name="Wiedmann M."/>
            <person name="Martin N.H."/>
            <person name="Murphy S.I."/>
        </authorList>
    </citation>
    <scope>NUCLEOTIDE SEQUENCE [LARGE SCALE GENOMIC DNA]</scope>
    <source>
        <strain evidence="1 2">FSL R10-1876</strain>
    </source>
</reference>
<accession>A0A6I1WXD3</accession>
<dbReference type="AlphaFoldDB" id="A0A6I1WXD3"/>
<gene>
    <name evidence="1" type="ORF">GHO28_27830</name>
</gene>
<dbReference type="Proteomes" id="UP000466863">
    <property type="component" value="Unassembled WGS sequence"/>
</dbReference>
<name>A0A6I1WXD3_9PSED</name>
<evidence type="ECO:0000313" key="2">
    <source>
        <dbReference type="Proteomes" id="UP000466863"/>
    </source>
</evidence>